<feature type="transmembrane region" description="Helical" evidence="7">
    <location>
        <begin position="6"/>
        <end position="26"/>
    </location>
</feature>
<evidence type="ECO:0000256" key="6">
    <source>
        <dbReference type="ARBA" id="ARBA00023136"/>
    </source>
</evidence>
<feature type="transmembrane region" description="Helical" evidence="7">
    <location>
        <begin position="174"/>
        <end position="191"/>
    </location>
</feature>
<feature type="transmembrane region" description="Helical" evidence="7">
    <location>
        <begin position="38"/>
        <end position="59"/>
    </location>
</feature>
<feature type="transmembrane region" description="Helical" evidence="7">
    <location>
        <begin position="371"/>
        <end position="389"/>
    </location>
</feature>
<evidence type="ECO:0000256" key="8">
    <source>
        <dbReference type="RuleBase" id="RU000320"/>
    </source>
</evidence>
<dbReference type="Proteomes" id="UP000240608">
    <property type="component" value="Unassembled WGS sequence"/>
</dbReference>
<dbReference type="PRINTS" id="PR01434">
    <property type="entry name" value="NADHDHGNASE5"/>
</dbReference>
<dbReference type="Pfam" id="PF00361">
    <property type="entry name" value="Proton_antipo_M"/>
    <property type="match status" value="1"/>
</dbReference>
<dbReference type="InterPro" id="IPR001750">
    <property type="entry name" value="ND/Mrp_TM"/>
</dbReference>
<protein>
    <recommendedName>
        <fullName evidence="7">Probable inorganic carbon transporter subunit DabB</fullName>
    </recommendedName>
</protein>
<comment type="function">
    <text evidence="7">Part of an energy-coupled inorganic carbon pump.</text>
</comment>
<dbReference type="InterPro" id="IPR046396">
    <property type="entry name" value="Transporter_DabB"/>
</dbReference>
<feature type="transmembrane region" description="Helical" evidence="7">
    <location>
        <begin position="275"/>
        <end position="296"/>
    </location>
</feature>
<feature type="transmembrane region" description="Helical" evidence="7">
    <location>
        <begin position="112"/>
        <end position="129"/>
    </location>
</feature>
<dbReference type="PANTHER" id="PTHR42829">
    <property type="entry name" value="NADH-UBIQUINONE OXIDOREDUCTASE CHAIN 5"/>
    <property type="match status" value="1"/>
</dbReference>
<dbReference type="EMBL" id="PYVU01000193">
    <property type="protein sequence ID" value="PTB92884.1"/>
    <property type="molecule type" value="Genomic_DNA"/>
</dbReference>
<keyword evidence="2 7" id="KW-0813">Transport</keyword>
<proteinExistence type="inferred from homology"/>
<evidence type="ECO:0000259" key="9">
    <source>
        <dbReference type="Pfam" id="PF00361"/>
    </source>
</evidence>
<name>A0A2T4DGE9_9BACT</name>
<keyword evidence="11" id="KW-0830">Ubiquinone</keyword>
<keyword evidence="4 7" id="KW-0812">Transmembrane</keyword>
<evidence type="ECO:0000256" key="5">
    <source>
        <dbReference type="ARBA" id="ARBA00022989"/>
    </source>
</evidence>
<dbReference type="InterPro" id="IPR003945">
    <property type="entry name" value="NU5C-like"/>
</dbReference>
<reference evidence="11 12" key="1">
    <citation type="submission" date="2018-03" db="EMBL/GenBank/DDBJ databases">
        <title>Cross-interface Injection: A General Nanoliter Liquid Handling Method Applied to Single Cells Genome Amplification Automated Nanoliter Liquid Handling Applied to Single Cell Multiple Displacement Amplification.</title>
        <authorList>
            <person name="Yun J."/>
            <person name="Xu P."/>
            <person name="Xu J."/>
            <person name="Dai X."/>
            <person name="Wang Y."/>
            <person name="Zheng X."/>
            <person name="Cao C."/>
            <person name="Yi Q."/>
            <person name="Zhu Y."/>
            <person name="Wang L."/>
            <person name="Dong Z."/>
            <person name="Huang Y."/>
            <person name="Huang L."/>
            <person name="Du W."/>
        </authorList>
    </citation>
    <scope>NUCLEOTIDE SEQUENCE [LARGE SCALE GENOMIC DNA]</scope>
    <source>
        <strain evidence="11 12">Z-D1-2</strain>
    </source>
</reference>
<dbReference type="GO" id="GO:0015990">
    <property type="term" value="P:electron transport coupled proton transport"/>
    <property type="evidence" value="ECO:0007669"/>
    <property type="project" value="TreeGrafter"/>
</dbReference>
<gene>
    <name evidence="7" type="primary">dabB</name>
    <name evidence="11" type="ORF">C9994_13515</name>
</gene>
<sequence length="534" mass="58728">MQHYLLALIPILAPLSLFLYSLVIVAGKKSRWALPAILAEYLGWFGILVAVYTAFLVYLKGTLQTPTLGWDGLGFSLRLDPLSTTMLLMISLLGFIILRFSRNYLEGDARKMVFYARLSTTIASVQLLVLSGNLLQLLVFWTATSICLHYLLVFYRERPQAIAAARKKFVIARLGDLSLFVAVVLLYLSFGTGDLQEIFTSIQNELILNNYLMWATILLVITAVLKSAQFPTYGWLIEVVETPTPVSALLHAGLLNAGPFLMVRLALLMNESVPASLLLISIGGITAMFASVVFLTQPSVKVALGYSSIAHMGFMLMICGFGVYTAAILHLVAHSFYKAHAFLSSGSVVESVKSGSVVVPRRRGNSLKIGLSIGLSFLFYLGCCYLWGVHPEENFSLMATGAIIIMGLSQIMTPTLDSTGNFKGVLLSALMAFAVALAFFSLEHGAHLVLHSQIPAIIQTSFIVKVATTIILCCFVLLVVLQLFAPKLKYTATAYKLGVHLRNGFYVNIIFDRWIGALKRNKFKWANLDVKENP</sequence>
<dbReference type="GO" id="GO:0008137">
    <property type="term" value="F:NADH dehydrogenase (ubiquinone) activity"/>
    <property type="evidence" value="ECO:0007669"/>
    <property type="project" value="InterPro"/>
</dbReference>
<comment type="caution">
    <text evidence="11">The sequence shown here is derived from an EMBL/GenBank/DDBJ whole genome shotgun (WGS) entry which is preliminary data.</text>
</comment>
<feature type="domain" description="NADH-Ubiquinone oxidoreductase (complex I) chain 5 N-terminal" evidence="10">
    <location>
        <begin position="74"/>
        <end position="115"/>
    </location>
</feature>
<feature type="transmembrane region" description="Helical" evidence="7">
    <location>
        <begin position="424"/>
        <end position="442"/>
    </location>
</feature>
<evidence type="ECO:0000256" key="1">
    <source>
        <dbReference type="ARBA" id="ARBA00004127"/>
    </source>
</evidence>
<evidence type="ECO:0000256" key="2">
    <source>
        <dbReference type="ARBA" id="ARBA00022448"/>
    </source>
</evidence>
<feature type="transmembrane region" description="Helical" evidence="7">
    <location>
        <begin position="135"/>
        <end position="153"/>
    </location>
</feature>
<evidence type="ECO:0000313" key="12">
    <source>
        <dbReference type="Proteomes" id="UP000240608"/>
    </source>
</evidence>
<feature type="transmembrane region" description="Helical" evidence="7">
    <location>
        <begin position="462"/>
        <end position="485"/>
    </location>
</feature>
<dbReference type="GO" id="GO:0003954">
    <property type="term" value="F:NADH dehydrogenase activity"/>
    <property type="evidence" value="ECO:0007669"/>
    <property type="project" value="TreeGrafter"/>
</dbReference>
<evidence type="ECO:0000256" key="7">
    <source>
        <dbReference type="HAMAP-Rule" id="MF_00862"/>
    </source>
</evidence>
<dbReference type="InterPro" id="IPR001516">
    <property type="entry name" value="Proton_antipo_N"/>
</dbReference>
<comment type="similarity">
    <text evidence="7">Belongs to the inorganic carbon transporter (TC 9.A.2) DabB family.</text>
</comment>
<dbReference type="HAMAP" id="MF_00862">
    <property type="entry name" value="DabB"/>
    <property type="match status" value="1"/>
</dbReference>
<keyword evidence="5 7" id="KW-1133">Transmembrane helix</keyword>
<organism evidence="11 12">
    <name type="scientific">Marivirga lumbricoides</name>
    <dbReference type="NCBI Taxonomy" id="1046115"/>
    <lineage>
        <taxon>Bacteria</taxon>
        <taxon>Pseudomonadati</taxon>
        <taxon>Bacteroidota</taxon>
        <taxon>Cytophagia</taxon>
        <taxon>Cytophagales</taxon>
        <taxon>Marivirgaceae</taxon>
        <taxon>Marivirga</taxon>
    </lineage>
</organism>
<keyword evidence="6 7" id="KW-0472">Membrane</keyword>
<dbReference type="GO" id="GO:0012505">
    <property type="term" value="C:endomembrane system"/>
    <property type="evidence" value="ECO:0007669"/>
    <property type="project" value="UniProtKB-SubCell"/>
</dbReference>
<comment type="subunit">
    <text evidence="7">Forms a complex with DabA.</text>
</comment>
<evidence type="ECO:0000259" key="10">
    <source>
        <dbReference type="Pfam" id="PF00662"/>
    </source>
</evidence>
<dbReference type="Pfam" id="PF00662">
    <property type="entry name" value="Proton_antipo_N"/>
    <property type="match status" value="1"/>
</dbReference>
<accession>A0A2T4DGE9</accession>
<evidence type="ECO:0000313" key="11">
    <source>
        <dbReference type="EMBL" id="PTB92884.1"/>
    </source>
</evidence>
<feature type="domain" description="NADH:quinone oxidoreductase/Mrp antiporter transmembrane" evidence="9">
    <location>
        <begin position="131"/>
        <end position="351"/>
    </location>
</feature>
<dbReference type="GO" id="GO:0042773">
    <property type="term" value="P:ATP synthesis coupled electron transport"/>
    <property type="evidence" value="ECO:0007669"/>
    <property type="project" value="InterPro"/>
</dbReference>
<feature type="transmembrane region" description="Helical" evidence="7">
    <location>
        <begin position="79"/>
        <end position="100"/>
    </location>
</feature>
<keyword evidence="3 7" id="KW-1003">Cell membrane</keyword>
<dbReference type="AlphaFoldDB" id="A0A2T4DGE9"/>
<feature type="transmembrane region" description="Helical" evidence="7">
    <location>
        <begin position="395"/>
        <end position="412"/>
    </location>
</feature>
<evidence type="ECO:0000256" key="3">
    <source>
        <dbReference type="ARBA" id="ARBA00022475"/>
    </source>
</evidence>
<comment type="subcellular location">
    <subcellularLocation>
        <location evidence="7">Cell membrane</location>
        <topology evidence="7">Multi-pass membrane protein</topology>
    </subcellularLocation>
    <subcellularLocation>
        <location evidence="1">Endomembrane system</location>
        <topology evidence="1">Multi-pass membrane protein</topology>
    </subcellularLocation>
    <subcellularLocation>
        <location evidence="8">Membrane</location>
        <topology evidence="8">Multi-pass membrane protein</topology>
    </subcellularLocation>
</comment>
<dbReference type="GO" id="GO:0005886">
    <property type="term" value="C:plasma membrane"/>
    <property type="evidence" value="ECO:0007669"/>
    <property type="project" value="UniProtKB-SubCell"/>
</dbReference>
<dbReference type="PANTHER" id="PTHR42829:SF1">
    <property type="entry name" value="INORGANIC CARBON TRANSPORTER SUBUNIT DABB-RELATED"/>
    <property type="match status" value="1"/>
</dbReference>
<evidence type="ECO:0000256" key="4">
    <source>
        <dbReference type="ARBA" id="ARBA00022692"/>
    </source>
</evidence>
<feature type="transmembrane region" description="Helical" evidence="7">
    <location>
        <begin position="211"/>
        <end position="236"/>
    </location>
</feature>
<feature type="transmembrane region" description="Helical" evidence="7">
    <location>
        <begin position="308"/>
        <end position="333"/>
    </location>
</feature>